<dbReference type="Proteomes" id="UP001596203">
    <property type="component" value="Unassembled WGS sequence"/>
</dbReference>
<accession>A0ABW1K2L1</accession>
<evidence type="ECO:0000256" key="2">
    <source>
        <dbReference type="SAM" id="SignalP"/>
    </source>
</evidence>
<dbReference type="InterPro" id="IPR011040">
    <property type="entry name" value="Sialidase"/>
</dbReference>
<dbReference type="InterPro" id="IPR000421">
    <property type="entry name" value="FA58C"/>
</dbReference>
<dbReference type="Gene3D" id="2.60.120.260">
    <property type="entry name" value="Galactose-binding domain-like"/>
    <property type="match status" value="1"/>
</dbReference>
<gene>
    <name evidence="4" type="ORF">ACFP2T_05595</name>
</gene>
<dbReference type="Gene3D" id="2.120.10.10">
    <property type="match status" value="1"/>
</dbReference>
<dbReference type="RefSeq" id="WP_377418040.1">
    <property type="nucleotide sequence ID" value="NZ_JBHSPR010000006.1"/>
</dbReference>
<dbReference type="EMBL" id="JBHSPR010000006">
    <property type="protein sequence ID" value="MFC6015660.1"/>
    <property type="molecule type" value="Genomic_DNA"/>
</dbReference>
<dbReference type="InterPro" id="IPR013320">
    <property type="entry name" value="ConA-like_dom_sf"/>
</dbReference>
<dbReference type="Pfam" id="PF00754">
    <property type="entry name" value="F5_F8_type_C"/>
    <property type="match status" value="1"/>
</dbReference>
<dbReference type="SUPFAM" id="SSF49785">
    <property type="entry name" value="Galactose-binding domain-like"/>
    <property type="match status" value="1"/>
</dbReference>
<keyword evidence="2" id="KW-0732">Signal</keyword>
<comment type="caution">
    <text evidence="4">The sequence shown here is derived from an EMBL/GenBank/DDBJ whole genome shotgun (WGS) entry which is preliminary data.</text>
</comment>
<name>A0ABW1K2L1_9ACTN</name>
<evidence type="ECO:0000313" key="5">
    <source>
        <dbReference type="Proteomes" id="UP001596203"/>
    </source>
</evidence>
<feature type="compositionally biased region" description="Polar residues" evidence="1">
    <location>
        <begin position="31"/>
        <end position="41"/>
    </location>
</feature>
<evidence type="ECO:0000256" key="1">
    <source>
        <dbReference type="SAM" id="MobiDB-lite"/>
    </source>
</evidence>
<dbReference type="GO" id="GO:0004308">
    <property type="term" value="F:exo-alpha-sialidase activity"/>
    <property type="evidence" value="ECO:0007669"/>
    <property type="project" value="UniProtKB-EC"/>
</dbReference>
<organism evidence="4 5">
    <name type="scientific">Plantactinospora solaniradicis</name>
    <dbReference type="NCBI Taxonomy" id="1723736"/>
    <lineage>
        <taxon>Bacteria</taxon>
        <taxon>Bacillati</taxon>
        <taxon>Actinomycetota</taxon>
        <taxon>Actinomycetes</taxon>
        <taxon>Micromonosporales</taxon>
        <taxon>Micromonosporaceae</taxon>
        <taxon>Plantactinospora</taxon>
    </lineage>
</organism>
<dbReference type="InterPro" id="IPR008979">
    <property type="entry name" value="Galactose-bd-like_sf"/>
</dbReference>
<dbReference type="EC" id="3.2.1.18" evidence="4"/>
<evidence type="ECO:0000259" key="3">
    <source>
        <dbReference type="PROSITE" id="PS50022"/>
    </source>
</evidence>
<protein>
    <submittedName>
        <fullName evidence="4">Exo-alpha-sialidase</fullName>
        <ecNumber evidence="4">3.2.1.18</ecNumber>
    </submittedName>
</protein>
<feature type="domain" description="F5/8 type C" evidence="3">
    <location>
        <begin position="424"/>
        <end position="578"/>
    </location>
</feature>
<dbReference type="PROSITE" id="PS50022">
    <property type="entry name" value="FA58C_3"/>
    <property type="match status" value="1"/>
</dbReference>
<reference evidence="5" key="1">
    <citation type="journal article" date="2019" name="Int. J. Syst. Evol. Microbiol.">
        <title>The Global Catalogue of Microorganisms (GCM) 10K type strain sequencing project: providing services to taxonomists for standard genome sequencing and annotation.</title>
        <authorList>
            <consortium name="The Broad Institute Genomics Platform"/>
            <consortium name="The Broad Institute Genome Sequencing Center for Infectious Disease"/>
            <person name="Wu L."/>
            <person name="Ma J."/>
        </authorList>
    </citation>
    <scope>NUCLEOTIDE SEQUENCE [LARGE SCALE GENOMIC DNA]</scope>
    <source>
        <strain evidence="5">ZS-35-S2</strain>
    </source>
</reference>
<feature type="region of interest" description="Disordered" evidence="1">
    <location>
        <begin position="21"/>
        <end position="50"/>
    </location>
</feature>
<feature type="signal peptide" evidence="2">
    <location>
        <begin position="1"/>
        <end position="27"/>
    </location>
</feature>
<feature type="chain" id="PRO_5045220995" evidence="2">
    <location>
        <begin position="28"/>
        <end position="763"/>
    </location>
</feature>
<dbReference type="SUPFAM" id="SSF49899">
    <property type="entry name" value="Concanavalin A-like lectins/glucanases"/>
    <property type="match status" value="1"/>
</dbReference>
<dbReference type="InterPro" id="IPR036278">
    <property type="entry name" value="Sialidase_sf"/>
</dbReference>
<dbReference type="SUPFAM" id="SSF50939">
    <property type="entry name" value="Sialidases"/>
    <property type="match status" value="1"/>
</dbReference>
<dbReference type="CDD" id="cd15482">
    <property type="entry name" value="Sialidase_non-viral"/>
    <property type="match status" value="1"/>
</dbReference>
<keyword evidence="5" id="KW-1185">Reference proteome</keyword>
<sequence>MAVGLVAAGAVIAGAAVVAPGARPAQAAPTNDPTCGTQVNGTPAGPSGQPANAYALNVGGASEFGTVWDPPSNTQVAFPHLIATDTTGASGTAVRRLAGRFGLNPDSVSAPARGGQVVSVDGGATFPAGTYTEDQVVAPPVVGVTRLRNGTVLGYSFKPSATSGSTATYTAYRSTDDGVTWTAQAATFGLGATANGSRLTGQPLELADGTILVLLYGTFTDGTNDRAQLQASADGGRTFTRRAILANGNATNDYNEGSIAALPSGKLIAVFRHHVSEALATPVYVTSTNNGATWTAPQPLSVSFPNGYDPYDDTSKALLAVAPDLKLMPNGILVLRSGRPDNWVAISTNGEGTGWVGQLTYRNCPSDGVRTHGSTGYGGIEYLSANRAIVIGDNCEMTWGCVTAAETDFTVDKQTRVWRRWIDVLTPDVGRIDLATKYRTGTITVGGTMTTAVAGHPRARVDGAFDGSTEYWSSAVHADGAGTFVLNLDRAYPLTKVGLSLRNGRAASGRVYASTDGVTWGQPIATATNRTHLAMEYFPQAAPVSARYVKVELDATTGCDAGLGSSCAFLNELELYSSINSFENDPVNNRPRGYTNIVQSWATQRSSDLAGNDSASALRIVDTNPDAHSQVTWNGTATASKTLEFRLKPVSLLGFLFPVLGRNSAGSTVNAYHLAVAADGSIRRYNGSQWIALTAAGVVTEGRWHTIRVTATTSAATISVNGVTVASNVPVSTTATALTGHTFASNGTDTSGDDYLVDDVFMS</sequence>
<dbReference type="Gene3D" id="2.60.120.560">
    <property type="entry name" value="Exo-inulinase, domain 1"/>
    <property type="match status" value="1"/>
</dbReference>
<evidence type="ECO:0000313" key="4">
    <source>
        <dbReference type="EMBL" id="MFC6015660.1"/>
    </source>
</evidence>
<dbReference type="Pfam" id="PF13088">
    <property type="entry name" value="BNR_2"/>
    <property type="match status" value="1"/>
</dbReference>
<keyword evidence="4" id="KW-0378">Hydrolase</keyword>
<keyword evidence="4" id="KW-0326">Glycosidase</keyword>
<proteinExistence type="predicted"/>